<name>A0ACB9PY78_BAUVA</name>
<comment type="caution">
    <text evidence="1">The sequence shown here is derived from an EMBL/GenBank/DDBJ whole genome shotgun (WGS) entry which is preliminary data.</text>
</comment>
<dbReference type="Proteomes" id="UP000828941">
    <property type="component" value="Chromosome 2"/>
</dbReference>
<gene>
    <name evidence="1" type="ORF">L6164_002626</name>
</gene>
<evidence type="ECO:0000313" key="1">
    <source>
        <dbReference type="EMBL" id="KAI4353695.1"/>
    </source>
</evidence>
<organism evidence="1 2">
    <name type="scientific">Bauhinia variegata</name>
    <name type="common">Purple orchid tree</name>
    <name type="synonym">Phanera variegata</name>
    <dbReference type="NCBI Taxonomy" id="167791"/>
    <lineage>
        <taxon>Eukaryota</taxon>
        <taxon>Viridiplantae</taxon>
        <taxon>Streptophyta</taxon>
        <taxon>Embryophyta</taxon>
        <taxon>Tracheophyta</taxon>
        <taxon>Spermatophyta</taxon>
        <taxon>Magnoliopsida</taxon>
        <taxon>eudicotyledons</taxon>
        <taxon>Gunneridae</taxon>
        <taxon>Pentapetalae</taxon>
        <taxon>rosids</taxon>
        <taxon>fabids</taxon>
        <taxon>Fabales</taxon>
        <taxon>Fabaceae</taxon>
        <taxon>Cercidoideae</taxon>
        <taxon>Cercideae</taxon>
        <taxon>Bauhiniinae</taxon>
        <taxon>Bauhinia</taxon>
    </lineage>
</organism>
<accession>A0ACB9PY78</accession>
<keyword evidence="2" id="KW-1185">Reference proteome</keyword>
<dbReference type="EMBL" id="CM039427">
    <property type="protein sequence ID" value="KAI4353695.1"/>
    <property type="molecule type" value="Genomic_DNA"/>
</dbReference>
<sequence>MTYQDVFNRIGLSRNVEVILQVVATIRVSLKKMPRWAIKFVLQLLKYEDNNGNSYSYVLWFADLVQLVG</sequence>
<reference evidence="1 2" key="1">
    <citation type="journal article" date="2022" name="DNA Res.">
        <title>Chromosomal-level genome assembly of the orchid tree Bauhinia variegata (Leguminosae; Cercidoideae) supports the allotetraploid origin hypothesis of Bauhinia.</title>
        <authorList>
            <person name="Zhong Y."/>
            <person name="Chen Y."/>
            <person name="Zheng D."/>
            <person name="Pang J."/>
            <person name="Liu Y."/>
            <person name="Luo S."/>
            <person name="Meng S."/>
            <person name="Qian L."/>
            <person name="Wei D."/>
            <person name="Dai S."/>
            <person name="Zhou R."/>
        </authorList>
    </citation>
    <scope>NUCLEOTIDE SEQUENCE [LARGE SCALE GENOMIC DNA]</scope>
    <source>
        <strain evidence="1">BV-YZ2020</strain>
    </source>
</reference>
<evidence type="ECO:0000313" key="2">
    <source>
        <dbReference type="Proteomes" id="UP000828941"/>
    </source>
</evidence>
<protein>
    <submittedName>
        <fullName evidence="1">Uncharacterized protein</fullName>
    </submittedName>
</protein>
<proteinExistence type="predicted"/>